<proteinExistence type="predicted"/>
<dbReference type="InterPro" id="IPR013087">
    <property type="entry name" value="Znf_C2H2_type"/>
</dbReference>
<dbReference type="Proteomes" id="UP000270296">
    <property type="component" value="Unassembled WGS sequence"/>
</dbReference>
<evidence type="ECO:0000313" key="3">
    <source>
        <dbReference type="EMBL" id="VDP14435.1"/>
    </source>
</evidence>
<dbReference type="AlphaFoldDB" id="A0A183IW33"/>
<evidence type="ECO:0000313" key="5">
    <source>
        <dbReference type="WBParaSite" id="SBAD_0000812301-mRNA-1"/>
    </source>
</evidence>
<accession>A0A183IW33</accession>
<dbReference type="PROSITE" id="PS00028">
    <property type="entry name" value="ZINC_FINGER_C2H2_1"/>
    <property type="match status" value="1"/>
</dbReference>
<dbReference type="GO" id="GO:0008270">
    <property type="term" value="F:zinc ion binding"/>
    <property type="evidence" value="ECO:0007669"/>
    <property type="project" value="UniProtKB-KW"/>
</dbReference>
<evidence type="ECO:0000313" key="4">
    <source>
        <dbReference type="Proteomes" id="UP000270296"/>
    </source>
</evidence>
<dbReference type="WBParaSite" id="SBAD_0000812301-mRNA-1">
    <property type="protein sequence ID" value="SBAD_0000812301-mRNA-1"/>
    <property type="gene ID" value="SBAD_0000812301"/>
</dbReference>
<dbReference type="GO" id="GO:0005634">
    <property type="term" value="C:nucleus"/>
    <property type="evidence" value="ECO:0007669"/>
    <property type="project" value="TreeGrafter"/>
</dbReference>
<sequence>MATGTYVDVYSTEDELRSNISHSSLVCTTCSKTFANAPALHLHQVKTHKLLNGSDSDERLLRRIRRSDVDKPVGNGTDTQVRYFCPRSDCKYSAPKGGGRNLSVRSRGDNGDRSWFLSYRVLKQHYQRVHMAKRFTCSKCHYQRFSLLRDKTYHEKHCDPSRLQAVHCNTSAPLASGRPESVAASAASKPVCCIAVAVTTSCPATTINNLGTK</sequence>
<keyword evidence="1" id="KW-0862">Zinc</keyword>
<dbReference type="EMBL" id="UZAM01010980">
    <property type="protein sequence ID" value="VDP14435.1"/>
    <property type="molecule type" value="Genomic_DNA"/>
</dbReference>
<name>A0A183IW33_9BILA</name>
<reference evidence="5" key="1">
    <citation type="submission" date="2016-06" db="UniProtKB">
        <authorList>
            <consortium name="WormBaseParasite"/>
        </authorList>
    </citation>
    <scope>IDENTIFICATION</scope>
</reference>
<evidence type="ECO:0000256" key="1">
    <source>
        <dbReference type="PROSITE-ProRule" id="PRU00042"/>
    </source>
</evidence>
<feature type="domain" description="C2H2-type" evidence="2">
    <location>
        <begin position="25"/>
        <end position="48"/>
    </location>
</feature>
<keyword evidence="1" id="KW-0863">Zinc-finger</keyword>
<dbReference type="GO" id="GO:0000981">
    <property type="term" value="F:DNA-binding transcription factor activity, RNA polymerase II-specific"/>
    <property type="evidence" value="ECO:0007669"/>
    <property type="project" value="TreeGrafter"/>
</dbReference>
<dbReference type="OrthoDB" id="5817791at2759"/>
<dbReference type="PANTHER" id="PTHR46664:SF1">
    <property type="entry name" value="ATM INTERACTOR"/>
    <property type="match status" value="1"/>
</dbReference>
<organism evidence="5">
    <name type="scientific">Soboliphyme baturini</name>
    <dbReference type="NCBI Taxonomy" id="241478"/>
    <lineage>
        <taxon>Eukaryota</taxon>
        <taxon>Metazoa</taxon>
        <taxon>Ecdysozoa</taxon>
        <taxon>Nematoda</taxon>
        <taxon>Enoplea</taxon>
        <taxon>Dorylaimia</taxon>
        <taxon>Dioctophymatida</taxon>
        <taxon>Dioctophymatoidea</taxon>
        <taxon>Soboliphymatidae</taxon>
        <taxon>Soboliphyme</taxon>
    </lineage>
</organism>
<dbReference type="GO" id="GO:0000976">
    <property type="term" value="F:transcription cis-regulatory region binding"/>
    <property type="evidence" value="ECO:0007669"/>
    <property type="project" value="InterPro"/>
</dbReference>
<dbReference type="PROSITE" id="PS50157">
    <property type="entry name" value="ZINC_FINGER_C2H2_2"/>
    <property type="match status" value="1"/>
</dbReference>
<reference evidence="3 4" key="2">
    <citation type="submission" date="2018-11" db="EMBL/GenBank/DDBJ databases">
        <authorList>
            <consortium name="Pathogen Informatics"/>
        </authorList>
    </citation>
    <scope>NUCLEOTIDE SEQUENCE [LARGE SCALE GENOMIC DNA]</scope>
</reference>
<keyword evidence="1" id="KW-0479">Metal-binding</keyword>
<protein>
    <submittedName>
        <fullName evidence="5">C2H2-type domain-containing protein</fullName>
    </submittedName>
</protein>
<dbReference type="InterPro" id="IPR055303">
    <property type="entry name" value="ATMIN"/>
</dbReference>
<gene>
    <name evidence="3" type="ORF">SBAD_LOCUS7830</name>
</gene>
<evidence type="ECO:0000259" key="2">
    <source>
        <dbReference type="PROSITE" id="PS50157"/>
    </source>
</evidence>
<dbReference type="PANTHER" id="PTHR46664">
    <property type="entry name" value="ATM INTERACTOR"/>
    <property type="match status" value="1"/>
</dbReference>
<dbReference type="SMART" id="SM00355">
    <property type="entry name" value="ZnF_C2H2"/>
    <property type="match status" value="3"/>
</dbReference>
<keyword evidence="4" id="KW-1185">Reference proteome</keyword>
<dbReference type="GO" id="GO:0045944">
    <property type="term" value="P:positive regulation of transcription by RNA polymerase II"/>
    <property type="evidence" value="ECO:0007669"/>
    <property type="project" value="InterPro"/>
</dbReference>